<dbReference type="Proteomes" id="UP001150001">
    <property type="component" value="Unassembled WGS sequence"/>
</dbReference>
<organism evidence="2 3">
    <name type="scientific">Vibrio europaeus</name>
    <dbReference type="NCBI Taxonomy" id="300876"/>
    <lineage>
        <taxon>Bacteria</taxon>
        <taxon>Pseudomonadati</taxon>
        <taxon>Pseudomonadota</taxon>
        <taxon>Gammaproteobacteria</taxon>
        <taxon>Vibrionales</taxon>
        <taxon>Vibrionaceae</taxon>
        <taxon>Vibrio</taxon>
        <taxon>Vibrio oreintalis group</taxon>
    </lineage>
</organism>
<protein>
    <recommendedName>
        <fullName evidence="4">Transposase</fullName>
    </recommendedName>
</protein>
<proteinExistence type="predicted"/>
<dbReference type="GeneID" id="78078981"/>
<gene>
    <name evidence="2" type="ORF">OPW20_21550</name>
</gene>
<accession>A0ABT5H0E3</accession>
<evidence type="ECO:0000256" key="1">
    <source>
        <dbReference type="SAM" id="MobiDB-lite"/>
    </source>
</evidence>
<comment type="caution">
    <text evidence="2">The sequence shown here is derived from an EMBL/GenBank/DDBJ whole genome shotgun (WGS) entry which is preliminary data.</text>
</comment>
<dbReference type="EMBL" id="JAPFIT010000027">
    <property type="protein sequence ID" value="MDC5742651.1"/>
    <property type="molecule type" value="Genomic_DNA"/>
</dbReference>
<sequence length="84" mass="9732">MALTTDDGKRSGQRIVAVEVKRTLNPRVVDHLTDHLPINRTLLKVFHPEDKRWPVKHRGNGLRADRQRHSGKRHQRGSEREAKA</sequence>
<name>A0ABT5H0E3_9VIBR</name>
<evidence type="ECO:0000313" key="3">
    <source>
        <dbReference type="Proteomes" id="UP001150001"/>
    </source>
</evidence>
<reference evidence="2" key="1">
    <citation type="submission" date="2022-11" db="EMBL/GenBank/DDBJ databases">
        <title>Role of the vibriolysin VemA secreted by the emergent pathogen Vibrio europaeus in the colonization of Manila clam mucus.</title>
        <authorList>
            <person name="Martinez C."/>
            <person name="Rodriguez S."/>
            <person name="Vences A."/>
            <person name="Barja J.L."/>
            <person name="Toranzo A.E."/>
            <person name="Dubert J."/>
        </authorList>
    </citation>
    <scope>NUCLEOTIDE SEQUENCE</scope>
    <source>
        <strain evidence="2">3454</strain>
    </source>
</reference>
<keyword evidence="3" id="KW-1185">Reference proteome</keyword>
<evidence type="ECO:0008006" key="4">
    <source>
        <dbReference type="Google" id="ProtNLM"/>
    </source>
</evidence>
<evidence type="ECO:0000313" key="2">
    <source>
        <dbReference type="EMBL" id="MDC5742651.1"/>
    </source>
</evidence>
<dbReference type="RefSeq" id="WP_139152319.1">
    <property type="nucleotide sequence ID" value="NZ_JAPFIM010000004.1"/>
</dbReference>
<feature type="region of interest" description="Disordered" evidence="1">
    <location>
        <begin position="49"/>
        <end position="84"/>
    </location>
</feature>